<evidence type="ECO:0000313" key="4">
    <source>
        <dbReference type="Proteomes" id="UP000216354"/>
    </source>
</evidence>
<dbReference type="RefSeq" id="WP_094826212.1">
    <property type="nucleotide sequence ID" value="NZ_NEVL01000003.1"/>
</dbReference>
<evidence type="ECO:0000313" key="3">
    <source>
        <dbReference type="EMBL" id="OZI63947.1"/>
    </source>
</evidence>
<reference evidence="2 5" key="2">
    <citation type="submission" date="2017-05" db="EMBL/GenBank/DDBJ databases">
        <title>Complete and WGS of Bordetella genogroups.</title>
        <authorList>
            <person name="Spilker T."/>
            <person name="LiPuma J."/>
        </authorList>
    </citation>
    <scope>NUCLEOTIDE SEQUENCE [LARGE SCALE GENOMIC DNA]</scope>
    <source>
        <strain evidence="2 5">AU17610</strain>
    </source>
</reference>
<sequence>MFTQKRYVLELVGALALYGVLLFGANALEAAVRPAGAMLVAINLLPMVGALAAAWAIMRALWRMDELQRRIQLDAIAMAFLGTALVTFGWGFAEGAGLPQLRAFAVWPVMASLWVVGLLIAQRRYR</sequence>
<dbReference type="AlphaFoldDB" id="A0A261SGC9"/>
<feature type="transmembrane region" description="Helical" evidence="1">
    <location>
        <begin position="37"/>
        <end position="61"/>
    </location>
</feature>
<organism evidence="2 5">
    <name type="scientific">Bordetella genomosp. 1</name>
    <dbReference type="NCBI Taxonomy" id="1395607"/>
    <lineage>
        <taxon>Bacteria</taxon>
        <taxon>Pseudomonadati</taxon>
        <taxon>Pseudomonadota</taxon>
        <taxon>Betaproteobacteria</taxon>
        <taxon>Burkholderiales</taxon>
        <taxon>Alcaligenaceae</taxon>
        <taxon>Bordetella</taxon>
    </lineage>
</organism>
<keyword evidence="4" id="KW-1185">Reference proteome</keyword>
<protein>
    <recommendedName>
        <fullName evidence="6">Transmembrane protein</fullName>
    </recommendedName>
</protein>
<keyword evidence="1" id="KW-1133">Transmembrane helix</keyword>
<dbReference type="EMBL" id="NEVR01000003">
    <property type="protein sequence ID" value="OZI63947.1"/>
    <property type="molecule type" value="Genomic_DNA"/>
</dbReference>
<dbReference type="Proteomes" id="UP000216354">
    <property type="component" value="Unassembled WGS sequence"/>
</dbReference>
<evidence type="ECO:0000256" key="1">
    <source>
        <dbReference type="SAM" id="Phobius"/>
    </source>
</evidence>
<comment type="caution">
    <text evidence="2">The sequence shown here is derived from an EMBL/GenBank/DDBJ whole genome shotgun (WGS) entry which is preliminary data.</text>
</comment>
<dbReference type="EMBL" id="NEVL01000003">
    <property type="protein sequence ID" value="OZI35403.1"/>
    <property type="molecule type" value="Genomic_DNA"/>
</dbReference>
<proteinExistence type="predicted"/>
<evidence type="ECO:0000313" key="5">
    <source>
        <dbReference type="Proteomes" id="UP000217005"/>
    </source>
</evidence>
<keyword evidence="1" id="KW-0812">Transmembrane</keyword>
<keyword evidence="1" id="KW-0472">Membrane</keyword>
<dbReference type="OrthoDB" id="6107348at2"/>
<evidence type="ECO:0000313" key="2">
    <source>
        <dbReference type="EMBL" id="OZI35403.1"/>
    </source>
</evidence>
<accession>A0A261SGC9</accession>
<name>A0A261SGC9_9BORD</name>
<feature type="transmembrane region" description="Helical" evidence="1">
    <location>
        <begin position="104"/>
        <end position="121"/>
    </location>
</feature>
<dbReference type="Proteomes" id="UP000217005">
    <property type="component" value="Unassembled WGS sequence"/>
</dbReference>
<gene>
    <name evidence="3" type="ORF">CAL27_15255</name>
    <name evidence="2" type="ORF">CEG14_09935</name>
</gene>
<evidence type="ECO:0008006" key="6">
    <source>
        <dbReference type="Google" id="ProtNLM"/>
    </source>
</evidence>
<feature type="transmembrane region" description="Helical" evidence="1">
    <location>
        <begin position="73"/>
        <end position="92"/>
    </location>
</feature>
<reference evidence="3 4" key="1">
    <citation type="submission" date="2017-05" db="EMBL/GenBank/DDBJ databases">
        <title>Complete and WGS of Bordetella genogroups.</title>
        <authorList>
            <person name="Spilker T."/>
            <person name="Lipuma J."/>
        </authorList>
    </citation>
    <scope>NUCLEOTIDE SEQUENCE [LARGE SCALE GENOMIC DNA]</scope>
    <source>
        <strain evidence="3 4">AU9795</strain>
    </source>
</reference>